<name>A0A6A6F6H5_9PEZI</name>
<feature type="compositionally biased region" description="Polar residues" evidence="1">
    <location>
        <begin position="201"/>
        <end position="215"/>
    </location>
</feature>
<organism evidence="2 3">
    <name type="scientific">Cercospora zeae-maydis SCOH1-5</name>
    <dbReference type="NCBI Taxonomy" id="717836"/>
    <lineage>
        <taxon>Eukaryota</taxon>
        <taxon>Fungi</taxon>
        <taxon>Dikarya</taxon>
        <taxon>Ascomycota</taxon>
        <taxon>Pezizomycotina</taxon>
        <taxon>Dothideomycetes</taxon>
        <taxon>Dothideomycetidae</taxon>
        <taxon>Mycosphaerellales</taxon>
        <taxon>Mycosphaerellaceae</taxon>
        <taxon>Cercospora</taxon>
    </lineage>
</organism>
<feature type="compositionally biased region" description="Acidic residues" evidence="1">
    <location>
        <begin position="315"/>
        <end position="328"/>
    </location>
</feature>
<protein>
    <submittedName>
        <fullName evidence="2">Uncharacterized protein</fullName>
    </submittedName>
</protein>
<reference evidence="2" key="1">
    <citation type="journal article" date="2020" name="Stud. Mycol.">
        <title>101 Dothideomycetes genomes: a test case for predicting lifestyles and emergence of pathogens.</title>
        <authorList>
            <person name="Haridas S."/>
            <person name="Albert R."/>
            <person name="Binder M."/>
            <person name="Bloem J."/>
            <person name="Labutti K."/>
            <person name="Salamov A."/>
            <person name="Andreopoulos B."/>
            <person name="Baker S."/>
            <person name="Barry K."/>
            <person name="Bills G."/>
            <person name="Bluhm B."/>
            <person name="Cannon C."/>
            <person name="Castanera R."/>
            <person name="Culley D."/>
            <person name="Daum C."/>
            <person name="Ezra D."/>
            <person name="Gonzalez J."/>
            <person name="Henrissat B."/>
            <person name="Kuo A."/>
            <person name="Liang C."/>
            <person name="Lipzen A."/>
            <person name="Lutzoni F."/>
            <person name="Magnuson J."/>
            <person name="Mondo S."/>
            <person name="Nolan M."/>
            <person name="Ohm R."/>
            <person name="Pangilinan J."/>
            <person name="Park H.-J."/>
            <person name="Ramirez L."/>
            <person name="Alfaro M."/>
            <person name="Sun H."/>
            <person name="Tritt A."/>
            <person name="Yoshinaga Y."/>
            <person name="Zwiers L.-H."/>
            <person name="Turgeon B."/>
            <person name="Goodwin S."/>
            <person name="Spatafora J."/>
            <person name="Crous P."/>
            <person name="Grigoriev I."/>
        </authorList>
    </citation>
    <scope>NUCLEOTIDE SEQUENCE</scope>
    <source>
        <strain evidence="2">SCOH1-5</strain>
    </source>
</reference>
<feature type="compositionally biased region" description="Basic and acidic residues" evidence="1">
    <location>
        <begin position="78"/>
        <end position="95"/>
    </location>
</feature>
<evidence type="ECO:0000313" key="2">
    <source>
        <dbReference type="EMBL" id="KAF2208934.1"/>
    </source>
</evidence>
<evidence type="ECO:0000313" key="3">
    <source>
        <dbReference type="Proteomes" id="UP000799539"/>
    </source>
</evidence>
<dbReference type="EMBL" id="ML992690">
    <property type="protein sequence ID" value="KAF2208934.1"/>
    <property type="molecule type" value="Genomic_DNA"/>
</dbReference>
<proteinExistence type="predicted"/>
<dbReference type="AlphaFoldDB" id="A0A6A6F6H5"/>
<feature type="compositionally biased region" description="Acidic residues" evidence="1">
    <location>
        <begin position="550"/>
        <end position="568"/>
    </location>
</feature>
<feature type="compositionally biased region" description="Basic and acidic residues" evidence="1">
    <location>
        <begin position="161"/>
        <end position="177"/>
    </location>
</feature>
<feature type="region of interest" description="Disordered" evidence="1">
    <location>
        <begin position="1"/>
        <end position="287"/>
    </location>
</feature>
<feature type="compositionally biased region" description="Polar residues" evidence="1">
    <location>
        <begin position="537"/>
        <end position="548"/>
    </location>
</feature>
<feature type="region of interest" description="Disordered" evidence="1">
    <location>
        <begin position="529"/>
        <end position="644"/>
    </location>
</feature>
<feature type="compositionally biased region" description="Polar residues" evidence="1">
    <location>
        <begin position="96"/>
        <end position="111"/>
    </location>
</feature>
<feature type="region of interest" description="Disordered" evidence="1">
    <location>
        <begin position="390"/>
        <end position="409"/>
    </location>
</feature>
<dbReference type="OrthoDB" id="3650977at2759"/>
<accession>A0A6A6F6H5</accession>
<feature type="compositionally biased region" description="Basic residues" evidence="1">
    <location>
        <begin position="259"/>
        <end position="277"/>
    </location>
</feature>
<feature type="region of interest" description="Disordered" evidence="1">
    <location>
        <begin position="302"/>
        <end position="335"/>
    </location>
</feature>
<gene>
    <name evidence="2" type="ORF">CERZMDRAFT_87333</name>
</gene>
<evidence type="ECO:0000256" key="1">
    <source>
        <dbReference type="SAM" id="MobiDB-lite"/>
    </source>
</evidence>
<feature type="compositionally biased region" description="Acidic residues" evidence="1">
    <location>
        <begin position="115"/>
        <end position="131"/>
    </location>
</feature>
<feature type="compositionally biased region" description="Polar residues" evidence="1">
    <location>
        <begin position="390"/>
        <end position="401"/>
    </location>
</feature>
<dbReference type="Proteomes" id="UP000799539">
    <property type="component" value="Unassembled WGS sequence"/>
</dbReference>
<sequence>MAGKKRFKPTHERIEVTPRPVSPILPGPLRGLNPGKYLIRDDVQHPVEPANDGDDGDDGNSVTNPPLTKHATRASRGLGKDVSYDMKYHPMDRVTRPNSAATRRQSKSASLAMSEPEDDSSVTMNTDEDLSGDSSHDDLSENSQNEDDSGTRLQPIMIQPRRPDPKACRHSARDAARKPINYSKKYHPQDHGIPGYRSRPIFTQSNQEDSVALTNSKKRAPLSSDEIDADEDDEIVPTHTARSQPRKKLKSLSNEPPLRIKKKRSRQATAKAKHKAASKSAMSAKRNKEIDALVDMAIAGSKATETINFPSNHDSDDESSPELADDGYDGSMPDLPRMLSREDSTAGMPHPLLEACTQVSNLPDTDASDTVANEETVESRDSSLATIDTSATTNESPTPATTCHGANHGDEVPFPLPKYVVDLVRLELGPHAAMTSTAVVRTMFDGPSTGTLPKLAIWKPYLEYPLSHPATPNNISAGPSSPKDTALSVQAKIGIDVVDQNDMVNEQTNLKPRPADDRPDLEYSLLCTPKQLERSTRSPTSQNQTSSVAGDEDPENEQPQDNAGDEDPHEMYTPLASEFEDAMAVTEGSTVRSSDPINEFDVYGMSQAETTTAQRPAKPKSAATRRSQLISARPALVYDGSDEA</sequence>
<keyword evidence="3" id="KW-1185">Reference proteome</keyword>
<feature type="compositionally biased region" description="Acidic residues" evidence="1">
    <location>
        <begin position="225"/>
        <end position="235"/>
    </location>
</feature>
<feature type="compositionally biased region" description="Polar residues" evidence="1">
    <location>
        <begin position="303"/>
        <end position="312"/>
    </location>
</feature>
<feature type="compositionally biased region" description="Polar residues" evidence="1">
    <location>
        <begin position="587"/>
        <end position="596"/>
    </location>
</feature>